<evidence type="ECO:0000313" key="2">
    <source>
        <dbReference type="EMBL" id="GBP53569.1"/>
    </source>
</evidence>
<dbReference type="Proteomes" id="UP000299102">
    <property type="component" value="Unassembled WGS sequence"/>
</dbReference>
<organism evidence="2 3">
    <name type="scientific">Eumeta variegata</name>
    <name type="common">Bagworm moth</name>
    <name type="synonym">Eumeta japonica</name>
    <dbReference type="NCBI Taxonomy" id="151549"/>
    <lineage>
        <taxon>Eukaryota</taxon>
        <taxon>Metazoa</taxon>
        <taxon>Ecdysozoa</taxon>
        <taxon>Arthropoda</taxon>
        <taxon>Hexapoda</taxon>
        <taxon>Insecta</taxon>
        <taxon>Pterygota</taxon>
        <taxon>Neoptera</taxon>
        <taxon>Endopterygota</taxon>
        <taxon>Lepidoptera</taxon>
        <taxon>Glossata</taxon>
        <taxon>Ditrysia</taxon>
        <taxon>Tineoidea</taxon>
        <taxon>Psychidae</taxon>
        <taxon>Oiketicinae</taxon>
        <taxon>Eumeta</taxon>
    </lineage>
</organism>
<gene>
    <name evidence="2" type="ORF">EVAR_41977_1</name>
</gene>
<proteinExistence type="predicted"/>
<keyword evidence="3" id="KW-1185">Reference proteome</keyword>
<dbReference type="AlphaFoldDB" id="A0A4C1WTC1"/>
<dbReference type="EMBL" id="BGZK01000628">
    <property type="protein sequence ID" value="GBP53569.1"/>
    <property type="molecule type" value="Genomic_DNA"/>
</dbReference>
<evidence type="ECO:0000313" key="3">
    <source>
        <dbReference type="Proteomes" id="UP000299102"/>
    </source>
</evidence>
<reference evidence="2 3" key="1">
    <citation type="journal article" date="2019" name="Commun. Biol.">
        <title>The bagworm genome reveals a unique fibroin gene that provides high tensile strength.</title>
        <authorList>
            <person name="Kono N."/>
            <person name="Nakamura H."/>
            <person name="Ohtoshi R."/>
            <person name="Tomita M."/>
            <person name="Numata K."/>
            <person name="Arakawa K."/>
        </authorList>
    </citation>
    <scope>NUCLEOTIDE SEQUENCE [LARGE SCALE GENOMIC DNA]</scope>
</reference>
<accession>A0A4C1WTC1</accession>
<sequence>MSAGLCAAARYLHAPRRPRPRRPRATQLCTMRIQWNGRRGSGSEHGRRRQRNVLHIKLTALAGEYISRMSLTRHPLSKIYRSKLIRAESASGAPLTRNYYSRGTGVRTKTGSTLHSVFLRFDVSVGCETGAPTQYFIRRDIASRGATSDSRKISVVTRLATSGEGQTRARRPRPVGSGGRRVRVAAQSSERRLRESIAAFESRYLLDRPVSINRELTYLRIRIIRFRDTFVFYPYRLIKPQWYRSLLAGPKANGKRYGNEEGGRGIPT</sequence>
<protein>
    <submittedName>
        <fullName evidence="2">Uncharacterized protein</fullName>
    </submittedName>
</protein>
<evidence type="ECO:0000256" key="1">
    <source>
        <dbReference type="SAM" id="MobiDB-lite"/>
    </source>
</evidence>
<comment type="caution">
    <text evidence="2">The sequence shown here is derived from an EMBL/GenBank/DDBJ whole genome shotgun (WGS) entry which is preliminary data.</text>
</comment>
<feature type="region of interest" description="Disordered" evidence="1">
    <location>
        <begin position="161"/>
        <end position="180"/>
    </location>
</feature>
<name>A0A4C1WTC1_EUMVA</name>